<gene>
    <name evidence="2" type="ORF">RIF25_06515</name>
</gene>
<evidence type="ECO:0000256" key="1">
    <source>
        <dbReference type="SAM" id="MobiDB-lite"/>
    </source>
</evidence>
<proteinExistence type="predicted"/>
<dbReference type="AlphaFoldDB" id="A0AAE4JVM2"/>
<reference evidence="3" key="1">
    <citation type="submission" date="2023-07" db="EMBL/GenBank/DDBJ databases">
        <authorList>
            <person name="Luz R."/>
            <person name="Cordeiro R."/>
            <person name="Fonseca A."/>
            <person name="Goncalves V."/>
        </authorList>
    </citation>
    <scope>NUCLEOTIDE SEQUENCE [LARGE SCALE GENOMIC DNA]</scope>
    <source>
        <strain evidence="3">BACA0444</strain>
    </source>
</reference>
<keyword evidence="3" id="KW-1185">Reference proteome</keyword>
<accession>A0AAE4JVM2</accession>
<protein>
    <submittedName>
        <fullName evidence="2">Uncharacterized protein</fullName>
    </submittedName>
</protein>
<evidence type="ECO:0000313" key="2">
    <source>
        <dbReference type="EMBL" id="MDS3860460.1"/>
    </source>
</evidence>
<dbReference type="Proteomes" id="UP001268256">
    <property type="component" value="Unassembled WGS sequence"/>
</dbReference>
<feature type="region of interest" description="Disordered" evidence="1">
    <location>
        <begin position="23"/>
        <end position="42"/>
    </location>
</feature>
<organism evidence="2 3">
    <name type="scientific">Pseudocalidococcus azoricus BACA0444</name>
    <dbReference type="NCBI Taxonomy" id="2918990"/>
    <lineage>
        <taxon>Bacteria</taxon>
        <taxon>Bacillati</taxon>
        <taxon>Cyanobacteriota</taxon>
        <taxon>Cyanophyceae</taxon>
        <taxon>Acaryochloridales</taxon>
        <taxon>Thermosynechococcaceae</taxon>
        <taxon>Pseudocalidococcus</taxon>
        <taxon>Pseudocalidococcus azoricus</taxon>
    </lineage>
</organism>
<dbReference type="RefSeq" id="WP_322877735.1">
    <property type="nucleotide sequence ID" value="NZ_JAVMIP010000004.1"/>
</dbReference>
<comment type="caution">
    <text evidence="2">The sequence shown here is derived from an EMBL/GenBank/DDBJ whole genome shotgun (WGS) entry which is preliminary data.</text>
</comment>
<name>A0AAE4JVM2_9CYAN</name>
<evidence type="ECO:0000313" key="3">
    <source>
        <dbReference type="Proteomes" id="UP001268256"/>
    </source>
</evidence>
<dbReference type="EMBL" id="JAVMIP010000004">
    <property type="protein sequence ID" value="MDS3860460.1"/>
    <property type="molecule type" value="Genomic_DNA"/>
</dbReference>
<sequence>MWNEFRQAMQRLFEACGRIFTPVKDDYPATGTQPYSGSAAKR</sequence>